<dbReference type="PANTHER" id="PTHR16165:SF9">
    <property type="entry name" value="NXPE FAMILY MEMBER 3"/>
    <property type="match status" value="1"/>
</dbReference>
<reference evidence="4" key="3">
    <citation type="submission" date="2025-09" db="UniProtKB">
        <authorList>
            <consortium name="Ensembl"/>
        </authorList>
    </citation>
    <scope>IDENTIFICATION</scope>
</reference>
<accession>A0A671VLW0</accession>
<gene>
    <name evidence="4" type="primary">NXPE3</name>
</gene>
<dbReference type="SUPFAM" id="SSF81296">
    <property type="entry name" value="E set domains"/>
    <property type="match status" value="1"/>
</dbReference>
<dbReference type="GO" id="GO:0007399">
    <property type="term" value="P:nervous system development"/>
    <property type="evidence" value="ECO:0007669"/>
    <property type="project" value="UniProtKB-ARBA"/>
</dbReference>
<dbReference type="Pfam" id="PF06312">
    <property type="entry name" value="Neurexophilin"/>
    <property type="match status" value="1"/>
</dbReference>
<feature type="domain" description="NXPE C-terminal" evidence="3">
    <location>
        <begin position="333"/>
        <end position="557"/>
    </location>
</feature>
<dbReference type="OMA" id="FVESTEC"/>
<comment type="similarity">
    <text evidence="1">Belongs to the NXPE family.</text>
</comment>
<dbReference type="Proteomes" id="UP000472265">
    <property type="component" value="Chromosome 14"/>
</dbReference>
<dbReference type="Ensembl" id="ENSSAUT00010028179.1">
    <property type="protein sequence ID" value="ENSSAUP00010026697.1"/>
    <property type="gene ID" value="ENSSAUG00010011572.1"/>
</dbReference>
<evidence type="ECO:0000259" key="3">
    <source>
        <dbReference type="Pfam" id="PF24536"/>
    </source>
</evidence>
<dbReference type="GeneTree" id="ENSGT00950000182866"/>
<keyword evidence="2" id="KW-0812">Transmembrane</keyword>
<dbReference type="Gene3D" id="2.60.40.10">
    <property type="entry name" value="Immunoglobulins"/>
    <property type="match status" value="1"/>
</dbReference>
<keyword evidence="2" id="KW-0472">Membrane</keyword>
<dbReference type="AlphaFoldDB" id="A0A671VLW0"/>
<dbReference type="InterPro" id="IPR014756">
    <property type="entry name" value="Ig_E-set"/>
</dbReference>
<dbReference type="InterPro" id="IPR026845">
    <property type="entry name" value="NXPH/NXPE"/>
</dbReference>
<proteinExistence type="inferred from homology"/>
<sequence length="562" mass="63483">MLVCVTVIIKYFLRLIYQKTKIVILCFAALGIFLLGFLFYLIFAISPDSCQDWYKVNSTTSLPKPATDHHRPHGFCTLEPLSPEDAEEERLLLESTAWPETPLLPSPLSLEETSDPAHSTFTILPGKEERQWQIGDQLEVTINMCDFKGRPKKTGGDVLLARLHNPSLVAGVAGKVVDHLNGTYTAVFSLLWEGSAQVQVTLVHPSEAVTVLQRLNVEQPDRVYFKSIFRSGNLSQTTACNVCLRPTQQPQCNYTDIRTGEPWFCYKPQNLSCKARTTHSMGGIRQNLKAKEEKLFQSKITPPLLFDLLSGQPNVESSIVKSGPAGYYYQGVWHALGGSTVNQFNTVTITQCLKGKVVYMFGDSTVRQFFEYLNTELPNLKEFDLHNDRKAGPFISLDYTNNILLKYRFHGPPIRIVPIPASELRYMANELDGITGGSNTVVIFCIWAHFGTFPMEIYIRRVQNIRRAVVHLLDRAPNTLVIIRTGNPKGMAFHVALTNSDWHSYQANKVLRAMFNGLYVHFVNAWEMTLAHHLPHDLHPKRPIIKNMINVIMSYMCPQKGG</sequence>
<dbReference type="InterPro" id="IPR013783">
    <property type="entry name" value="Ig-like_fold"/>
</dbReference>
<feature type="transmembrane region" description="Helical" evidence="2">
    <location>
        <begin position="22"/>
        <end position="43"/>
    </location>
</feature>
<evidence type="ECO:0000256" key="1">
    <source>
        <dbReference type="ARBA" id="ARBA00005431"/>
    </source>
</evidence>
<dbReference type="InterPro" id="IPR057106">
    <property type="entry name" value="NXPE4_C"/>
</dbReference>
<evidence type="ECO:0000313" key="4">
    <source>
        <dbReference type="Ensembl" id="ENSSAUP00010026697.1"/>
    </source>
</evidence>
<dbReference type="PANTHER" id="PTHR16165">
    <property type="entry name" value="NXPE FAMILY MEMBER"/>
    <property type="match status" value="1"/>
</dbReference>
<reference evidence="4" key="2">
    <citation type="submission" date="2025-08" db="UniProtKB">
        <authorList>
            <consortium name="Ensembl"/>
        </authorList>
    </citation>
    <scope>IDENTIFICATION</scope>
</reference>
<evidence type="ECO:0000256" key="2">
    <source>
        <dbReference type="SAM" id="Phobius"/>
    </source>
</evidence>
<protein>
    <submittedName>
        <fullName evidence="4">Neurexophilin and PC-esterase domain family member 3</fullName>
    </submittedName>
</protein>
<reference evidence="4" key="1">
    <citation type="submission" date="2021-04" db="EMBL/GenBank/DDBJ databases">
        <authorList>
            <consortium name="Wellcome Sanger Institute Data Sharing"/>
        </authorList>
    </citation>
    <scope>NUCLEOTIDE SEQUENCE [LARGE SCALE GENOMIC DNA]</scope>
</reference>
<name>A0A671VLW0_SPAAU</name>
<dbReference type="Pfam" id="PF24536">
    <property type="entry name" value="NXPE4_C"/>
    <property type="match status" value="1"/>
</dbReference>
<organism evidence="4 5">
    <name type="scientific">Sparus aurata</name>
    <name type="common">Gilthead sea bream</name>
    <dbReference type="NCBI Taxonomy" id="8175"/>
    <lineage>
        <taxon>Eukaryota</taxon>
        <taxon>Metazoa</taxon>
        <taxon>Chordata</taxon>
        <taxon>Craniata</taxon>
        <taxon>Vertebrata</taxon>
        <taxon>Euteleostomi</taxon>
        <taxon>Actinopterygii</taxon>
        <taxon>Neopterygii</taxon>
        <taxon>Teleostei</taxon>
        <taxon>Neoteleostei</taxon>
        <taxon>Acanthomorphata</taxon>
        <taxon>Eupercaria</taxon>
        <taxon>Spariformes</taxon>
        <taxon>Sparidae</taxon>
        <taxon>Sparus</taxon>
    </lineage>
</organism>
<keyword evidence="2" id="KW-1133">Transmembrane helix</keyword>
<evidence type="ECO:0000313" key="5">
    <source>
        <dbReference type="Proteomes" id="UP000472265"/>
    </source>
</evidence>
<keyword evidence="5" id="KW-1185">Reference proteome</keyword>
<dbReference type="InParanoid" id="A0A671VLW0"/>